<feature type="region of interest" description="Disordered" evidence="1">
    <location>
        <begin position="34"/>
        <end position="83"/>
    </location>
</feature>
<keyword evidence="3" id="KW-1185">Reference proteome</keyword>
<sequence>MWVWTWVWTWVWAQGAPCGYGRYRSRSRRDRVTHGRCSRRGGPLRTTACSSTSSPGFAAVSEKAPGHRPAGGTDAVRPLSRTGRGSIRATAVTAAPATVPSTASAAAVRASARHSSQATTSAATTWAVVIAAPA</sequence>
<reference evidence="2" key="1">
    <citation type="journal article" date="2014" name="Int. J. Syst. Evol. Microbiol.">
        <title>Complete genome sequence of Corynebacterium casei LMG S-19264T (=DSM 44701T), isolated from a smear-ripened cheese.</title>
        <authorList>
            <consortium name="US DOE Joint Genome Institute (JGI-PGF)"/>
            <person name="Walter F."/>
            <person name="Albersmeier A."/>
            <person name="Kalinowski J."/>
            <person name="Ruckert C."/>
        </authorList>
    </citation>
    <scope>NUCLEOTIDE SEQUENCE</scope>
    <source>
        <strain evidence="2">CGMCC 4.7110</strain>
    </source>
</reference>
<organism evidence="2 3">
    <name type="scientific">Streptomyces fuscichromogenes</name>
    <dbReference type="NCBI Taxonomy" id="1324013"/>
    <lineage>
        <taxon>Bacteria</taxon>
        <taxon>Bacillati</taxon>
        <taxon>Actinomycetota</taxon>
        <taxon>Actinomycetes</taxon>
        <taxon>Kitasatosporales</taxon>
        <taxon>Streptomycetaceae</taxon>
        <taxon>Streptomyces</taxon>
    </lineage>
</organism>
<comment type="caution">
    <text evidence="2">The sequence shown here is derived from an EMBL/GenBank/DDBJ whole genome shotgun (WGS) entry which is preliminary data.</text>
</comment>
<protein>
    <submittedName>
        <fullName evidence="2">Uncharacterized protein</fullName>
    </submittedName>
</protein>
<accession>A0A918CRQ4</accession>
<evidence type="ECO:0000313" key="3">
    <source>
        <dbReference type="Proteomes" id="UP000653411"/>
    </source>
</evidence>
<name>A0A918CRQ4_9ACTN</name>
<dbReference type="AlphaFoldDB" id="A0A918CRQ4"/>
<gene>
    <name evidence="2" type="ORF">GCM10011578_032250</name>
</gene>
<proteinExistence type="predicted"/>
<dbReference type="EMBL" id="BMML01000006">
    <property type="protein sequence ID" value="GGN07668.1"/>
    <property type="molecule type" value="Genomic_DNA"/>
</dbReference>
<evidence type="ECO:0000313" key="2">
    <source>
        <dbReference type="EMBL" id="GGN07668.1"/>
    </source>
</evidence>
<reference evidence="2" key="2">
    <citation type="submission" date="2020-09" db="EMBL/GenBank/DDBJ databases">
        <authorList>
            <person name="Sun Q."/>
            <person name="Zhou Y."/>
        </authorList>
    </citation>
    <scope>NUCLEOTIDE SEQUENCE</scope>
    <source>
        <strain evidence="2">CGMCC 4.7110</strain>
    </source>
</reference>
<evidence type="ECO:0000256" key="1">
    <source>
        <dbReference type="SAM" id="MobiDB-lite"/>
    </source>
</evidence>
<dbReference type="Proteomes" id="UP000653411">
    <property type="component" value="Unassembled WGS sequence"/>
</dbReference>